<organism evidence="2 3">
    <name type="scientific">Gordonia rhizosphera NBRC 16068</name>
    <dbReference type="NCBI Taxonomy" id="1108045"/>
    <lineage>
        <taxon>Bacteria</taxon>
        <taxon>Bacillati</taxon>
        <taxon>Actinomycetota</taxon>
        <taxon>Actinomycetes</taxon>
        <taxon>Mycobacteriales</taxon>
        <taxon>Gordoniaceae</taxon>
        <taxon>Gordonia</taxon>
    </lineage>
</organism>
<dbReference type="eggNOG" id="COG1846">
    <property type="taxonomic scope" value="Bacteria"/>
</dbReference>
<dbReference type="InterPro" id="IPR000835">
    <property type="entry name" value="HTH_MarR-typ"/>
</dbReference>
<dbReference type="InterPro" id="IPR036388">
    <property type="entry name" value="WH-like_DNA-bd_sf"/>
</dbReference>
<keyword evidence="3" id="KW-1185">Reference proteome</keyword>
<dbReference type="PROSITE" id="PS50995">
    <property type="entry name" value="HTH_MARR_2"/>
    <property type="match status" value="1"/>
</dbReference>
<protein>
    <submittedName>
        <fullName evidence="2">Putative MarR family transcriptional regulator</fullName>
    </submittedName>
</protein>
<dbReference type="GO" id="GO:0003700">
    <property type="term" value="F:DNA-binding transcription factor activity"/>
    <property type="evidence" value="ECO:0007669"/>
    <property type="project" value="InterPro"/>
</dbReference>
<dbReference type="OrthoDB" id="122135at2"/>
<dbReference type="PANTHER" id="PTHR33164:SF57">
    <property type="entry name" value="MARR-FAMILY TRANSCRIPTIONAL REGULATOR"/>
    <property type="match status" value="1"/>
</dbReference>
<dbReference type="Proteomes" id="UP000008363">
    <property type="component" value="Unassembled WGS sequence"/>
</dbReference>
<dbReference type="SUPFAM" id="SSF46785">
    <property type="entry name" value="Winged helix' DNA-binding domain"/>
    <property type="match status" value="1"/>
</dbReference>
<evidence type="ECO:0000313" key="3">
    <source>
        <dbReference type="Proteomes" id="UP000008363"/>
    </source>
</evidence>
<reference evidence="2 3" key="1">
    <citation type="submission" date="2012-08" db="EMBL/GenBank/DDBJ databases">
        <title>Whole genome shotgun sequence of Gordonia rhizosphera NBRC 16068.</title>
        <authorList>
            <person name="Takarada H."/>
            <person name="Isaki S."/>
            <person name="Hosoyama A."/>
            <person name="Tsuchikane K."/>
            <person name="Katsumata H."/>
            <person name="Baba S."/>
            <person name="Ohji S."/>
            <person name="Yamazaki S."/>
            <person name="Fujita N."/>
        </authorList>
    </citation>
    <scope>NUCLEOTIDE SEQUENCE [LARGE SCALE GENOMIC DNA]</scope>
    <source>
        <strain evidence="2 3">NBRC 16068</strain>
    </source>
</reference>
<dbReference type="Pfam" id="PF12802">
    <property type="entry name" value="MarR_2"/>
    <property type="match status" value="1"/>
</dbReference>
<proteinExistence type="predicted"/>
<dbReference type="STRING" id="1108045.GORHZ_118_00630"/>
<dbReference type="PANTHER" id="PTHR33164">
    <property type="entry name" value="TRANSCRIPTIONAL REGULATOR, MARR FAMILY"/>
    <property type="match status" value="1"/>
</dbReference>
<comment type="caution">
    <text evidence="2">The sequence shown here is derived from an EMBL/GenBank/DDBJ whole genome shotgun (WGS) entry which is preliminary data.</text>
</comment>
<name>K6WAS5_9ACTN</name>
<dbReference type="RefSeq" id="WP_006333954.1">
    <property type="nucleotide sequence ID" value="NZ_BAHC01000118.1"/>
</dbReference>
<feature type="domain" description="HTH marR-type" evidence="1">
    <location>
        <begin position="4"/>
        <end position="138"/>
    </location>
</feature>
<dbReference type="InterPro" id="IPR036390">
    <property type="entry name" value="WH_DNA-bd_sf"/>
</dbReference>
<evidence type="ECO:0000259" key="1">
    <source>
        <dbReference type="PROSITE" id="PS50995"/>
    </source>
</evidence>
<dbReference type="EMBL" id="BAHC01000118">
    <property type="protein sequence ID" value="GAB90846.1"/>
    <property type="molecule type" value="Genomic_DNA"/>
</dbReference>
<evidence type="ECO:0000313" key="2">
    <source>
        <dbReference type="EMBL" id="GAB90846.1"/>
    </source>
</evidence>
<dbReference type="SMART" id="SM00347">
    <property type="entry name" value="HTH_MARR"/>
    <property type="match status" value="1"/>
</dbReference>
<dbReference type="Gene3D" id="1.10.10.10">
    <property type="entry name" value="Winged helix-like DNA-binding domain superfamily/Winged helix DNA-binding domain"/>
    <property type="match status" value="1"/>
</dbReference>
<accession>K6WAS5</accession>
<sequence length="144" mass="16171">MAQEPPVALLMFIAQRYAENRILEAVRSAGFDEITLAQARVAARIGPDGTRLTDLAEQAQVAKQTATHLVDRLERAGYVERVVDPTDGRGRLVRIAARGEEAIAIARLEEARIDEEWTRHLGVRGMRELRQLLTKLREITDPYA</sequence>
<gene>
    <name evidence="2" type="ORF">GORHZ_118_00630</name>
</gene>
<dbReference type="AlphaFoldDB" id="K6WAS5"/>
<dbReference type="GO" id="GO:0006950">
    <property type="term" value="P:response to stress"/>
    <property type="evidence" value="ECO:0007669"/>
    <property type="project" value="TreeGrafter"/>
</dbReference>
<dbReference type="InterPro" id="IPR039422">
    <property type="entry name" value="MarR/SlyA-like"/>
</dbReference>